<evidence type="ECO:0000313" key="4">
    <source>
        <dbReference type="Proteomes" id="UP000008633"/>
    </source>
</evidence>
<organism evidence="3 4">
    <name type="scientific">Nitratifractor salsuginis (strain DSM 16511 / JCM 12458 / E9I37-1)</name>
    <dbReference type="NCBI Taxonomy" id="749222"/>
    <lineage>
        <taxon>Bacteria</taxon>
        <taxon>Pseudomonadati</taxon>
        <taxon>Campylobacterota</taxon>
        <taxon>Epsilonproteobacteria</taxon>
        <taxon>Campylobacterales</taxon>
        <taxon>Sulfurovaceae</taxon>
        <taxon>Nitratifractor</taxon>
    </lineage>
</organism>
<feature type="transmembrane region" description="Helical" evidence="2">
    <location>
        <begin position="12"/>
        <end position="32"/>
    </location>
</feature>
<reference evidence="4" key="2">
    <citation type="submission" date="2011-01" db="EMBL/GenBank/DDBJ databases">
        <title>The complete genome of Nitratifractor salsuginis DSM 16511.</title>
        <authorList>
            <consortium name="US DOE Joint Genome Institute (JGI-PGF)"/>
            <person name="Lucas S."/>
            <person name="Copeland A."/>
            <person name="Lapidus A."/>
            <person name="Bruce D."/>
            <person name="Goodwin L."/>
            <person name="Pitluck S."/>
            <person name="Kyrpides N."/>
            <person name="Mavromatis K."/>
            <person name="Ivanova N."/>
            <person name="Mikhailova N."/>
            <person name="Zeytun A."/>
            <person name="Detter J.C."/>
            <person name="Tapia R."/>
            <person name="Han C."/>
            <person name="Land M."/>
            <person name="Hauser L."/>
            <person name="Markowitz V."/>
            <person name="Cheng J.-F."/>
            <person name="Hugenholtz P."/>
            <person name="Woyke T."/>
            <person name="Wu D."/>
            <person name="Tindall B."/>
            <person name="Schuetze A."/>
            <person name="Brambilla E."/>
            <person name="Klenk H.-P."/>
            <person name="Eisen J.A."/>
        </authorList>
    </citation>
    <scope>NUCLEOTIDE SEQUENCE [LARGE SCALE GENOMIC DNA]</scope>
    <source>
        <strain evidence="4">DSM 16511 / JCM 12458 / E9I37-1</strain>
    </source>
</reference>
<dbReference type="STRING" id="749222.Nitsa_0413"/>
<evidence type="ECO:0000256" key="1">
    <source>
        <dbReference type="SAM" id="MobiDB-lite"/>
    </source>
</evidence>
<name>E6X094_NITSE</name>
<dbReference type="Proteomes" id="UP000008633">
    <property type="component" value="Chromosome"/>
</dbReference>
<gene>
    <name evidence="3" type="ordered locus">Nitsa_0413</name>
</gene>
<dbReference type="KEGG" id="nsa:Nitsa_0413"/>
<dbReference type="HOGENOM" id="CLU_1189418_0_0_7"/>
<protein>
    <recommendedName>
        <fullName evidence="5">Type II secretion system protein</fullName>
    </recommendedName>
</protein>
<reference evidence="3 4" key="1">
    <citation type="journal article" date="2011" name="Stand. Genomic Sci.">
        <title>Complete genome sequence of Nitratifractor salsuginis type strain (E9I37-1).</title>
        <authorList>
            <person name="Anderson I."/>
            <person name="Sikorski J."/>
            <person name="Zeytun A."/>
            <person name="Nolan M."/>
            <person name="Lapidus A."/>
            <person name="Lucas S."/>
            <person name="Hammon N."/>
            <person name="Deshpande S."/>
            <person name="Cheng J.F."/>
            <person name="Tapia R."/>
            <person name="Han C."/>
            <person name="Goodwin L."/>
            <person name="Pitluck S."/>
            <person name="Liolios K."/>
            <person name="Pagani I."/>
            <person name="Ivanova N."/>
            <person name="Huntemann M."/>
            <person name="Mavromatis K."/>
            <person name="Ovchinikova G."/>
            <person name="Pati A."/>
            <person name="Chen A."/>
            <person name="Palaniappan K."/>
            <person name="Land M."/>
            <person name="Hauser L."/>
            <person name="Brambilla E.M."/>
            <person name="Ngatchou-Djao O.D."/>
            <person name="Rohde M."/>
            <person name="Tindall B.J."/>
            <person name="Goker M."/>
            <person name="Detter J.C."/>
            <person name="Woyke T."/>
            <person name="Bristow J."/>
            <person name="Eisen J.A."/>
            <person name="Markowitz V."/>
            <person name="Hugenholtz P."/>
            <person name="Klenk H.P."/>
            <person name="Kyrpides N.C."/>
        </authorList>
    </citation>
    <scope>NUCLEOTIDE SEQUENCE [LARGE SCALE GENOMIC DNA]</scope>
    <source>
        <strain evidence="4">DSM 16511 / JCM 12458 / E9I37-1</strain>
    </source>
</reference>
<evidence type="ECO:0008006" key="5">
    <source>
        <dbReference type="Google" id="ProtNLM"/>
    </source>
</evidence>
<keyword evidence="2" id="KW-1133">Transmembrane helix</keyword>
<sequence>MKRTLFHQARPAVAMIELIFAIVIIGIVLMSAPNLIRTVEKSGYVAIQQEAINEAAAHLNMVIGYHWDENDANESFLDPVLHVTSGDSGLDEVLLPDGNKSGRRAGTPKESYRKFIRSDGNDDLNASTILGLDSGESKGQEDDIDDFNGEPPYHLSNEGSPVTTTCTSDYVEKTTDISITTMVSYASDSPGGGGYIDPGSDKKITFNFPGAHSASTNIKKINVTLTSNSGVSELQKTIILKAFSCNIGATKLEERHF</sequence>
<keyword evidence="4" id="KW-1185">Reference proteome</keyword>
<keyword evidence="2" id="KW-0472">Membrane</keyword>
<evidence type="ECO:0000256" key="2">
    <source>
        <dbReference type="SAM" id="Phobius"/>
    </source>
</evidence>
<evidence type="ECO:0000313" key="3">
    <source>
        <dbReference type="EMBL" id="ADV45683.1"/>
    </source>
</evidence>
<feature type="region of interest" description="Disordered" evidence="1">
    <location>
        <begin position="126"/>
        <end position="161"/>
    </location>
</feature>
<dbReference type="EMBL" id="CP002452">
    <property type="protein sequence ID" value="ADV45683.1"/>
    <property type="molecule type" value="Genomic_DNA"/>
</dbReference>
<dbReference type="AlphaFoldDB" id="E6X094"/>
<accession>E6X094</accession>
<dbReference type="eggNOG" id="COG2165">
    <property type="taxonomic scope" value="Bacteria"/>
</dbReference>
<keyword evidence="2" id="KW-0812">Transmembrane</keyword>
<proteinExistence type="predicted"/>
<dbReference type="RefSeq" id="WP_013553379.1">
    <property type="nucleotide sequence ID" value="NC_014935.1"/>
</dbReference>